<evidence type="ECO:0000313" key="2">
    <source>
        <dbReference type="EMBL" id="GIF09881.1"/>
    </source>
</evidence>
<dbReference type="SMART" id="SM00052">
    <property type="entry name" value="EAL"/>
    <property type="match status" value="1"/>
</dbReference>
<dbReference type="RefSeq" id="WP_203685166.1">
    <property type="nucleotide sequence ID" value="NZ_BOMW01000111.1"/>
</dbReference>
<evidence type="ECO:0000259" key="1">
    <source>
        <dbReference type="PROSITE" id="PS50883"/>
    </source>
</evidence>
<dbReference type="SUPFAM" id="SSF141868">
    <property type="entry name" value="EAL domain-like"/>
    <property type="match status" value="1"/>
</dbReference>
<keyword evidence="3" id="KW-1185">Reference proteome</keyword>
<feature type="domain" description="EAL" evidence="1">
    <location>
        <begin position="5"/>
        <end position="251"/>
    </location>
</feature>
<dbReference type="GO" id="GO:0071111">
    <property type="term" value="F:cyclic-guanylate-specific phosphodiesterase activity"/>
    <property type="evidence" value="ECO:0007669"/>
    <property type="project" value="InterPro"/>
</dbReference>
<dbReference type="Proteomes" id="UP000629619">
    <property type="component" value="Unassembled WGS sequence"/>
</dbReference>
<organism evidence="2 3">
    <name type="scientific">Actinoplanes siamensis</name>
    <dbReference type="NCBI Taxonomy" id="1223317"/>
    <lineage>
        <taxon>Bacteria</taxon>
        <taxon>Bacillati</taxon>
        <taxon>Actinomycetota</taxon>
        <taxon>Actinomycetes</taxon>
        <taxon>Micromonosporales</taxon>
        <taxon>Micromonosporaceae</taxon>
        <taxon>Actinoplanes</taxon>
    </lineage>
</organism>
<accession>A0A919NEX1</accession>
<comment type="caution">
    <text evidence="2">The sequence shown here is derived from an EMBL/GenBank/DDBJ whole genome shotgun (WGS) entry which is preliminary data.</text>
</comment>
<dbReference type="PANTHER" id="PTHR33121">
    <property type="entry name" value="CYCLIC DI-GMP PHOSPHODIESTERASE PDEF"/>
    <property type="match status" value="1"/>
</dbReference>
<dbReference type="CDD" id="cd01948">
    <property type="entry name" value="EAL"/>
    <property type="match status" value="1"/>
</dbReference>
<dbReference type="InterPro" id="IPR050706">
    <property type="entry name" value="Cyclic-di-GMP_PDE-like"/>
</dbReference>
<dbReference type="PANTHER" id="PTHR33121:SF70">
    <property type="entry name" value="SIGNALING PROTEIN YKOW"/>
    <property type="match status" value="1"/>
</dbReference>
<evidence type="ECO:0000313" key="3">
    <source>
        <dbReference type="Proteomes" id="UP000629619"/>
    </source>
</evidence>
<protein>
    <recommendedName>
        <fullName evidence="1">EAL domain-containing protein</fullName>
    </recommendedName>
</protein>
<dbReference type="Gene3D" id="3.20.20.450">
    <property type="entry name" value="EAL domain"/>
    <property type="match status" value="1"/>
</dbReference>
<dbReference type="EMBL" id="BOMW01000111">
    <property type="protein sequence ID" value="GIF09881.1"/>
    <property type="molecule type" value="Genomic_DNA"/>
</dbReference>
<proteinExistence type="predicted"/>
<gene>
    <name evidence="2" type="ORF">Asi03nite_74190</name>
</gene>
<reference evidence="2" key="1">
    <citation type="submission" date="2021-01" db="EMBL/GenBank/DDBJ databases">
        <title>Whole genome shotgun sequence of Actinoplanes siamensis NBRC 109076.</title>
        <authorList>
            <person name="Komaki H."/>
            <person name="Tamura T."/>
        </authorList>
    </citation>
    <scope>NUCLEOTIDE SEQUENCE</scope>
    <source>
        <strain evidence="2">NBRC 109076</strain>
    </source>
</reference>
<dbReference type="InterPro" id="IPR001633">
    <property type="entry name" value="EAL_dom"/>
</dbReference>
<dbReference type="PROSITE" id="PS50883">
    <property type="entry name" value="EAL"/>
    <property type="match status" value="1"/>
</dbReference>
<dbReference type="InterPro" id="IPR035919">
    <property type="entry name" value="EAL_sf"/>
</dbReference>
<sequence length="403" mass="42017">MQVIHARATAAVGEVLRNRMVTPLFQPIVDLSSGLVVGLEALARGPAGTELEFPDQLFAAAREAGLLAELDMLCFERALECTVAAPVPPPLLFINAEPAVLDQPVSSRVIEMVGNGLPFRYILEYTERALPTSPGVLVHLAGFVHEFGNGIALDDVGVDPMSLAFLPVLEPEVIKLDMSLLRDPDTEHTQSVCTVVAAEARRTGAVVLAEGVETEDDLVTARRLGARWGQGWLFGRPAPMGQVEHRFDPAAATRVPPPRPGFHQAGGTPFQVAAGHGPVVSGSAAQVTAALARLRNLVTADSHAVVVMSAAETGVPALTGLLADATARTRSVIVLDDPVPGESAVAVIAPAYGSAALCVESASGRLVFLDHLPAVADVARVLLNRLGPGRLADVVISGASDTG</sequence>
<dbReference type="Pfam" id="PF00563">
    <property type="entry name" value="EAL"/>
    <property type="match status" value="1"/>
</dbReference>
<name>A0A919NEX1_9ACTN</name>
<dbReference type="AlphaFoldDB" id="A0A919NEX1"/>